<dbReference type="STRING" id="558173.CDOO_05095"/>
<reference evidence="1 2" key="1">
    <citation type="submission" date="2013-09" db="EMBL/GenBank/DDBJ databases">
        <title>Complete genome sequence of Corynebacterium doosanense CAU 212(T) (=DSM 45436(T)), isolated from activated sludge.</title>
        <authorList>
            <person name="Schaffert L."/>
            <person name="Albersmeier A."/>
            <person name="Kalinowski J."/>
            <person name="Ruckert C."/>
        </authorList>
    </citation>
    <scope>NUCLEOTIDE SEQUENCE [LARGE SCALE GENOMIC DNA]</scope>
    <source>
        <strain evidence="1 2">CAU 212</strain>
    </source>
</reference>
<dbReference type="KEGG" id="cdo:CDOO_05095"/>
<dbReference type="HOGENOM" id="CLU_1634066_0_0_11"/>
<gene>
    <name evidence="1" type="ORF">CDOO_05095</name>
</gene>
<dbReference type="InterPro" id="IPR007061">
    <property type="entry name" value="MST-like"/>
</dbReference>
<dbReference type="SUPFAM" id="SSF109854">
    <property type="entry name" value="DinB/YfiT-like putative metalloenzymes"/>
    <property type="match status" value="1"/>
</dbReference>
<dbReference type="AlphaFoldDB" id="A0A097IEX3"/>
<dbReference type="Gene3D" id="1.20.120.450">
    <property type="entry name" value="dinb family like domain"/>
    <property type="match status" value="1"/>
</dbReference>
<keyword evidence="2" id="KW-1185">Reference proteome</keyword>
<evidence type="ECO:0008006" key="3">
    <source>
        <dbReference type="Google" id="ProtNLM"/>
    </source>
</evidence>
<evidence type="ECO:0000313" key="1">
    <source>
        <dbReference type="EMBL" id="AIT60697.1"/>
    </source>
</evidence>
<dbReference type="OrthoDB" id="4807647at2"/>
<protein>
    <recommendedName>
        <fullName evidence="3">Mini-circle protein</fullName>
    </recommendedName>
</protein>
<dbReference type="EMBL" id="CP006764">
    <property type="protein sequence ID" value="AIT60697.1"/>
    <property type="molecule type" value="Genomic_DNA"/>
</dbReference>
<dbReference type="eggNOG" id="ENOG5031BR2">
    <property type="taxonomic scope" value="Bacteria"/>
</dbReference>
<dbReference type="RefSeq" id="WP_018022623.1">
    <property type="nucleotide sequence ID" value="NZ_AQUX01000010.1"/>
</dbReference>
<evidence type="ECO:0000313" key="2">
    <source>
        <dbReference type="Proteomes" id="UP000029914"/>
    </source>
</evidence>
<dbReference type="Pfam" id="PF04978">
    <property type="entry name" value="MST"/>
    <property type="match status" value="1"/>
</dbReference>
<sequence length="156" mass="16774">MATADASGSALETFILEKFDALVDLVTGMGGEAANTAPPLPGGNSMAQLLTHCCRMMRKWSSTVNLGVEVFRDRDAEFTAVSPVSELRELAADTRAAFIADVAQADPELAPANVFTNRDAFWIATCHSVLLHVFEELCQHLGHAEVTRDLVAAERA</sequence>
<organism evidence="1 2">
    <name type="scientific">Corynebacterium doosanense CAU 212 = DSM 45436</name>
    <dbReference type="NCBI Taxonomy" id="558173"/>
    <lineage>
        <taxon>Bacteria</taxon>
        <taxon>Bacillati</taxon>
        <taxon>Actinomycetota</taxon>
        <taxon>Actinomycetes</taxon>
        <taxon>Mycobacteriales</taxon>
        <taxon>Corynebacteriaceae</taxon>
        <taxon>Corynebacterium</taxon>
    </lineage>
</organism>
<proteinExistence type="predicted"/>
<dbReference type="Proteomes" id="UP000029914">
    <property type="component" value="Chromosome"/>
</dbReference>
<accession>A0A097IEX3</accession>
<dbReference type="InterPro" id="IPR034660">
    <property type="entry name" value="DinB/YfiT-like"/>
</dbReference>
<name>A0A097IEX3_9CORY</name>